<name>A0A6V7WSA2_MELEN</name>
<gene>
    <name evidence="1" type="ORF">MENT_LOCUS42647</name>
</gene>
<dbReference type="Proteomes" id="UP000580250">
    <property type="component" value="Unassembled WGS sequence"/>
</dbReference>
<proteinExistence type="predicted"/>
<reference evidence="1 2" key="1">
    <citation type="submission" date="2020-08" db="EMBL/GenBank/DDBJ databases">
        <authorList>
            <person name="Koutsovoulos G."/>
            <person name="Danchin GJ E."/>
        </authorList>
    </citation>
    <scope>NUCLEOTIDE SEQUENCE [LARGE SCALE GENOMIC DNA]</scope>
</reference>
<comment type="caution">
    <text evidence="1">The sequence shown here is derived from an EMBL/GenBank/DDBJ whole genome shotgun (WGS) entry which is preliminary data.</text>
</comment>
<protein>
    <submittedName>
        <fullName evidence="1">Uncharacterized protein</fullName>
    </submittedName>
</protein>
<sequence length="43" mass="5122">MTIKLKNIYCKYVVSYKFGCCIVCQSQLDHENVYILKNCNHTY</sequence>
<accession>A0A6V7WSA2</accession>
<evidence type="ECO:0000313" key="1">
    <source>
        <dbReference type="EMBL" id="CAD2189900.1"/>
    </source>
</evidence>
<dbReference type="EMBL" id="CAJEWN010000776">
    <property type="protein sequence ID" value="CAD2189900.1"/>
    <property type="molecule type" value="Genomic_DNA"/>
</dbReference>
<organism evidence="1 2">
    <name type="scientific">Meloidogyne enterolobii</name>
    <name type="common">Root-knot nematode worm</name>
    <name type="synonym">Meloidogyne mayaguensis</name>
    <dbReference type="NCBI Taxonomy" id="390850"/>
    <lineage>
        <taxon>Eukaryota</taxon>
        <taxon>Metazoa</taxon>
        <taxon>Ecdysozoa</taxon>
        <taxon>Nematoda</taxon>
        <taxon>Chromadorea</taxon>
        <taxon>Rhabditida</taxon>
        <taxon>Tylenchina</taxon>
        <taxon>Tylenchomorpha</taxon>
        <taxon>Tylenchoidea</taxon>
        <taxon>Meloidogynidae</taxon>
        <taxon>Meloidogyninae</taxon>
        <taxon>Meloidogyne</taxon>
    </lineage>
</organism>
<dbReference type="AlphaFoldDB" id="A0A6V7WSA2"/>
<evidence type="ECO:0000313" key="2">
    <source>
        <dbReference type="Proteomes" id="UP000580250"/>
    </source>
</evidence>